<accession>Q6SHB9</accession>
<name>Q6SHB9_9BACT</name>
<dbReference type="Gene3D" id="3.40.50.620">
    <property type="entry name" value="HUPs"/>
    <property type="match status" value="1"/>
</dbReference>
<dbReference type="SUPFAM" id="SSF52402">
    <property type="entry name" value="Adenine nucleotide alpha hydrolases-like"/>
    <property type="match status" value="1"/>
</dbReference>
<organism evidence="1">
    <name type="scientific">uncultured marine bacterium 440</name>
    <dbReference type="NCBI Taxonomy" id="257390"/>
    <lineage>
        <taxon>Bacteria</taxon>
        <taxon>environmental samples</taxon>
    </lineage>
</organism>
<keyword evidence="1" id="KW-0808">Transferase</keyword>
<proteinExistence type="predicted"/>
<dbReference type="InterPro" id="IPR020022">
    <property type="entry name" value="N-acetyl_sugar_amidoTrfase"/>
</dbReference>
<dbReference type="EMBL" id="AY458637">
    <property type="protein sequence ID" value="AAR37701.1"/>
    <property type="molecule type" value="Genomic_DNA"/>
</dbReference>
<dbReference type="CDD" id="cd01996">
    <property type="entry name" value="AANH_WbpG-like"/>
    <property type="match status" value="1"/>
</dbReference>
<dbReference type="InterPro" id="IPR014729">
    <property type="entry name" value="Rossmann-like_a/b/a_fold"/>
</dbReference>
<dbReference type="GO" id="GO:0016740">
    <property type="term" value="F:transferase activity"/>
    <property type="evidence" value="ECO:0007669"/>
    <property type="project" value="UniProtKB-KW"/>
</dbReference>
<evidence type="ECO:0000313" key="1">
    <source>
        <dbReference type="EMBL" id="AAR37701.1"/>
    </source>
</evidence>
<sequence>MSDKIILSNIKKPEIHYCLKCVYPNNSAVTLSFDENFICSGCSVSKEKNKINYSERKKLLLDLFKKYENKGNQLYDCIIPVSGGKDSFFQAHIIKELGYNALLVTYNANNYSDTGLKNVQKMREAFGFDHIFFTPAVKTLKKLNRLGMLVMGDMNWHAHLGIFTYPIKVAVEKNIPLIIWGEHGRSDLGGMFSYDDFIEFSFRHRVEHDGRGYDWYHMLEIANKFGEKLSKKEMDPWIYPSDDEIDRVGVRGIYIANYIYWEANEHIKLIKKKYGFLESSEPFERTYRKASNLDDIHENGIHDYLKFVKFGYGRASDHGSKDIRAKKITRMQAIKEVKKRDYIKSKDLKRWLKYVGWTEKKFDAVSDTFRDQRTWWIKNGKWMKNNIWGKPSSYGKVYLPKDQWSKFYIEK</sequence>
<dbReference type="AlphaFoldDB" id="Q6SHB9"/>
<dbReference type="NCBIfam" id="TIGR03573">
    <property type="entry name" value="WbuX"/>
    <property type="match status" value="1"/>
</dbReference>
<reference evidence="1" key="2">
    <citation type="submission" date="2003-12" db="EMBL/GenBank/DDBJ databases">
        <title>Monterey Bay Coastal Ocean Microbial Observatory environmental clone sequencing.</title>
        <authorList>
            <person name="DeLong E.F."/>
        </authorList>
    </citation>
    <scope>NUCLEOTIDE SEQUENCE</scope>
</reference>
<gene>
    <name evidence="1" type="ORF">MBMO_EBAC750-02H05.19</name>
</gene>
<reference evidence="1" key="1">
    <citation type="submission" date="2003-11" db="EMBL/GenBank/DDBJ databases">
        <authorList>
            <person name="Heidelberg J.F."/>
            <person name="Eisen J.A."/>
            <person name="Nelson W.C."/>
            <person name="DeLong E.F."/>
        </authorList>
    </citation>
    <scope>NUCLEOTIDE SEQUENCE</scope>
</reference>
<protein>
    <submittedName>
        <fullName evidence="1">Glycosyl transferase PseA, putative</fullName>
    </submittedName>
</protein>